<accession>A0A246GFU0</accession>
<protein>
    <recommendedName>
        <fullName evidence="4">Transmembrane protein</fullName>
    </recommendedName>
</protein>
<reference evidence="2 3" key="1">
    <citation type="journal article" date="2017" name="Infect. Genet. Evol.">
        <title>Comparative genome analysis of fish pathogen Flavobacterium columnare reveals extensive sequence diversity within the species.</title>
        <authorList>
            <person name="Kayansamruaj P."/>
            <person name="Dong H.T."/>
            <person name="Hirono I."/>
            <person name="Kondo H."/>
            <person name="Senapin S."/>
            <person name="Rodkhum C."/>
        </authorList>
    </citation>
    <scope>NUCLEOTIDE SEQUENCE [LARGE SCALE GENOMIC DNA]</scope>
    <source>
        <strain evidence="2 3">1215</strain>
    </source>
</reference>
<keyword evidence="1" id="KW-1133">Transmembrane helix</keyword>
<sequence>MLDELYKNKVKFNFILLTVLLYPIFIQIIQIILGNIFIQFCPQVASQSNNEGLISLLNEVQSNNYPYPTQFNFFSYIEFPILCLEQIFFYKEFSFFIGFIFSPYILYFFLFYKFCLFRVFQENGKNPFTSLIPIGNDIQLLNICKLPISGIFILLIPFVRLFLIYKINKQLCKIQHINKSNAILMTLLRPIFYGKLIFK</sequence>
<feature type="transmembrane region" description="Helical" evidence="1">
    <location>
        <begin position="97"/>
        <end position="120"/>
    </location>
</feature>
<organism evidence="2 3">
    <name type="scientific">Flavobacterium davisii</name>
    <dbReference type="NCBI Taxonomy" id="2906077"/>
    <lineage>
        <taxon>Bacteria</taxon>
        <taxon>Pseudomonadati</taxon>
        <taxon>Bacteroidota</taxon>
        <taxon>Flavobacteriia</taxon>
        <taxon>Flavobacteriales</taxon>
        <taxon>Flavobacteriaceae</taxon>
        <taxon>Flavobacterium</taxon>
    </lineage>
</organism>
<evidence type="ECO:0008006" key="4">
    <source>
        <dbReference type="Google" id="ProtNLM"/>
    </source>
</evidence>
<keyword evidence="1" id="KW-0472">Membrane</keyword>
<evidence type="ECO:0000313" key="3">
    <source>
        <dbReference type="Proteomes" id="UP000197768"/>
    </source>
</evidence>
<name>A0A246GFU0_9FLAO</name>
<evidence type="ECO:0000313" key="2">
    <source>
        <dbReference type="EMBL" id="OWP83003.1"/>
    </source>
</evidence>
<keyword evidence="1" id="KW-0812">Transmembrane</keyword>
<dbReference type="AlphaFoldDB" id="A0A246GFU0"/>
<dbReference type="EMBL" id="MTCZ01000189">
    <property type="protein sequence ID" value="OWP83003.1"/>
    <property type="molecule type" value="Genomic_DNA"/>
</dbReference>
<dbReference type="Proteomes" id="UP000197768">
    <property type="component" value="Unassembled WGS sequence"/>
</dbReference>
<feature type="transmembrane region" description="Helical" evidence="1">
    <location>
        <begin position="140"/>
        <end position="163"/>
    </location>
</feature>
<evidence type="ECO:0000256" key="1">
    <source>
        <dbReference type="SAM" id="Phobius"/>
    </source>
</evidence>
<comment type="caution">
    <text evidence="2">The sequence shown here is derived from an EMBL/GenBank/DDBJ whole genome shotgun (WGS) entry which is preliminary data.</text>
</comment>
<proteinExistence type="predicted"/>
<feature type="transmembrane region" description="Helical" evidence="1">
    <location>
        <begin position="12"/>
        <end position="38"/>
    </location>
</feature>
<gene>
    <name evidence="2" type="ORF">BWK59_12840</name>
</gene>